<reference evidence="4 5" key="1">
    <citation type="journal article" date="2011" name="Genome Biol.">
        <title>Comparative genome sequence analysis underscores mycoparasitism as the ancestral life style of Trichoderma.</title>
        <authorList>
            <person name="Kubicek C.P."/>
            <person name="Herrera-Estrella A."/>
            <person name="Seidl-Seiboth V."/>
            <person name="Martinez D.A."/>
            <person name="Druzhinina I.S."/>
            <person name="Thon M."/>
            <person name="Zeilinger S."/>
            <person name="Casas-Flores S."/>
            <person name="Horwitz B.A."/>
            <person name="Mukherjee P.K."/>
            <person name="Mukherjee M."/>
            <person name="Kredics L."/>
            <person name="Alcaraz L.D."/>
            <person name="Aerts A."/>
            <person name="Antal Z."/>
            <person name="Atanasova L."/>
            <person name="Cervantes-Badillo M.G."/>
            <person name="Challacombe J."/>
            <person name="Chertkov O."/>
            <person name="McCluskey K."/>
            <person name="Coulpier F."/>
            <person name="Deshpande N."/>
            <person name="von Doehren H."/>
            <person name="Ebbole D.J."/>
            <person name="Esquivel-Naranjo E.U."/>
            <person name="Fekete E."/>
            <person name="Flipphi M."/>
            <person name="Glaser F."/>
            <person name="Gomez-Rodriguez E.Y."/>
            <person name="Gruber S."/>
            <person name="Han C."/>
            <person name="Henrissat B."/>
            <person name="Hermosa R."/>
            <person name="Hernandez-Onate M."/>
            <person name="Karaffa L."/>
            <person name="Kosti I."/>
            <person name="Le Crom S."/>
            <person name="Lindquist E."/>
            <person name="Lucas S."/>
            <person name="Luebeck M."/>
            <person name="Luebeck P.S."/>
            <person name="Margeot A."/>
            <person name="Metz B."/>
            <person name="Misra M."/>
            <person name="Nevalainen H."/>
            <person name="Omann M."/>
            <person name="Packer N."/>
            <person name="Perrone G."/>
            <person name="Uresti-Rivera E.E."/>
            <person name="Salamov A."/>
            <person name="Schmoll M."/>
            <person name="Seiboth B."/>
            <person name="Shapiro H."/>
            <person name="Sukno S."/>
            <person name="Tamayo-Ramos J.A."/>
            <person name="Tisch D."/>
            <person name="Wiest A."/>
            <person name="Wilkinson H.H."/>
            <person name="Zhang M."/>
            <person name="Coutinho P.M."/>
            <person name="Kenerley C.M."/>
            <person name="Monte E."/>
            <person name="Baker S.E."/>
            <person name="Grigoriev I.V."/>
        </authorList>
    </citation>
    <scope>NUCLEOTIDE SEQUENCE [LARGE SCALE GENOMIC DNA]</scope>
    <source>
        <strain evidence="5">ATCC 20476 / IMI 206040</strain>
    </source>
</reference>
<dbReference type="OrthoDB" id="191139at2759"/>
<dbReference type="PRINTS" id="PR00081">
    <property type="entry name" value="GDHRDH"/>
</dbReference>
<dbReference type="eggNOG" id="KOG1208">
    <property type="taxonomic scope" value="Eukaryota"/>
</dbReference>
<dbReference type="InterPro" id="IPR036291">
    <property type="entry name" value="NAD(P)-bd_dom_sf"/>
</dbReference>
<protein>
    <recommendedName>
        <fullName evidence="6">Short-chain dehydrogenase/reductase</fullName>
    </recommendedName>
</protein>
<dbReference type="PANTHER" id="PTHR24320:SF282">
    <property type="entry name" value="WW DOMAIN-CONTAINING OXIDOREDUCTASE"/>
    <property type="match status" value="1"/>
</dbReference>
<dbReference type="Pfam" id="PF00106">
    <property type="entry name" value="adh_short"/>
    <property type="match status" value="1"/>
</dbReference>
<proteinExistence type="inferred from homology"/>
<evidence type="ECO:0000256" key="3">
    <source>
        <dbReference type="ARBA" id="ARBA00023002"/>
    </source>
</evidence>
<dbReference type="GO" id="GO:0016491">
    <property type="term" value="F:oxidoreductase activity"/>
    <property type="evidence" value="ECO:0007669"/>
    <property type="project" value="UniProtKB-KW"/>
</dbReference>
<dbReference type="Proteomes" id="UP000005426">
    <property type="component" value="Unassembled WGS sequence"/>
</dbReference>
<evidence type="ECO:0000256" key="1">
    <source>
        <dbReference type="ARBA" id="ARBA00006484"/>
    </source>
</evidence>
<evidence type="ECO:0008006" key="6">
    <source>
        <dbReference type="Google" id="ProtNLM"/>
    </source>
</evidence>
<evidence type="ECO:0000313" key="5">
    <source>
        <dbReference type="Proteomes" id="UP000005426"/>
    </source>
</evidence>
<dbReference type="InterPro" id="IPR002347">
    <property type="entry name" value="SDR_fam"/>
</dbReference>
<dbReference type="HOGENOM" id="CLU_010194_44_6_1"/>
<accession>G9NZD9</accession>
<name>G9NZD9_HYPAI</name>
<comment type="similarity">
    <text evidence="1">Belongs to the short-chain dehydrogenases/reductases (SDR) family.</text>
</comment>
<keyword evidence="5" id="KW-1185">Reference proteome</keyword>
<keyword evidence="3" id="KW-0560">Oxidoreductase</keyword>
<keyword evidence="2" id="KW-0521">NADP</keyword>
<dbReference type="SUPFAM" id="SSF51735">
    <property type="entry name" value="NAD(P)-binding Rossmann-fold domains"/>
    <property type="match status" value="1"/>
</dbReference>
<gene>
    <name evidence="4" type="ORF">TRIATDRAFT_86940</name>
</gene>
<dbReference type="OMA" id="IMGVPYS"/>
<organism evidence="4 5">
    <name type="scientific">Hypocrea atroviridis (strain ATCC 20476 / IMI 206040)</name>
    <name type="common">Trichoderma atroviride</name>
    <dbReference type="NCBI Taxonomy" id="452589"/>
    <lineage>
        <taxon>Eukaryota</taxon>
        <taxon>Fungi</taxon>
        <taxon>Dikarya</taxon>
        <taxon>Ascomycota</taxon>
        <taxon>Pezizomycotina</taxon>
        <taxon>Sordariomycetes</taxon>
        <taxon>Hypocreomycetidae</taxon>
        <taxon>Hypocreales</taxon>
        <taxon>Hypocreaceae</taxon>
        <taxon>Trichoderma</taxon>
    </lineage>
</organism>
<sequence length="321" mass="34518">MPSSNFSPSSIPDLAGRVYLVTGGNAGCGYETVIGLAARGAKVYMGARSKDKANAAIKEIQEKHPSANIHFLDLDLTKFSSVVAAAKKIRDEETTLHGLVNNAGIMAVPYSVTADGYEIQLQTNYLSHWLLTYHLLPLLQSSARSNPEGTVRLVNVTSDGHAAFPPSDGIHFEDIGLEKEGAMKRYGQSKLANILHTTQLNKRYGPASSEAQNEAVWFAAVHPGHISTDLTTKATGAAPGFVLRATAPVLKCLGVLEPQEKGAWSSLFSIASSDFKKANSGAYIVPYAKIGTPSKHARDESLAEKLWEWTEAELRGKGLLE</sequence>
<evidence type="ECO:0000313" key="4">
    <source>
        <dbReference type="EMBL" id="EHK43847.1"/>
    </source>
</evidence>
<dbReference type="Gene3D" id="3.40.50.720">
    <property type="entry name" value="NAD(P)-binding Rossmann-like Domain"/>
    <property type="match status" value="1"/>
</dbReference>
<dbReference type="PANTHER" id="PTHR24320">
    <property type="entry name" value="RETINOL DEHYDROGENASE"/>
    <property type="match status" value="1"/>
</dbReference>
<dbReference type="GeneID" id="25786034"/>
<dbReference type="KEGG" id="tatv:25786034"/>
<dbReference type="AlphaFoldDB" id="G9NZD9"/>
<dbReference type="STRING" id="452589.G9NZD9"/>
<dbReference type="EMBL" id="ABDG02000025">
    <property type="protein sequence ID" value="EHK43847.1"/>
    <property type="molecule type" value="Genomic_DNA"/>
</dbReference>
<comment type="caution">
    <text evidence="4">The sequence shown here is derived from an EMBL/GenBank/DDBJ whole genome shotgun (WGS) entry which is preliminary data.</text>
</comment>
<evidence type="ECO:0000256" key="2">
    <source>
        <dbReference type="ARBA" id="ARBA00022857"/>
    </source>
</evidence>